<accession>A0A5C2S696</accession>
<keyword evidence="2" id="KW-1185">Reference proteome</keyword>
<gene>
    <name evidence="1" type="ORF">L227DRAFT_176763</name>
</gene>
<protein>
    <recommendedName>
        <fullName evidence="3">F-box domain-containing protein</fullName>
    </recommendedName>
</protein>
<dbReference type="OrthoDB" id="2758643at2759"/>
<dbReference type="SUPFAM" id="SSF52047">
    <property type="entry name" value="RNI-like"/>
    <property type="match status" value="1"/>
</dbReference>
<reference evidence="1" key="1">
    <citation type="journal article" date="2018" name="Genome Biol. Evol.">
        <title>Genomics and development of Lentinus tigrinus, a white-rot wood-decaying mushroom with dimorphic fruiting bodies.</title>
        <authorList>
            <person name="Wu B."/>
            <person name="Xu Z."/>
            <person name="Knudson A."/>
            <person name="Carlson A."/>
            <person name="Chen N."/>
            <person name="Kovaka S."/>
            <person name="LaButti K."/>
            <person name="Lipzen A."/>
            <person name="Pennachio C."/>
            <person name="Riley R."/>
            <person name="Schakwitz W."/>
            <person name="Umezawa K."/>
            <person name="Ohm R.A."/>
            <person name="Grigoriev I.V."/>
            <person name="Nagy L.G."/>
            <person name="Gibbons J."/>
            <person name="Hibbett D."/>
        </authorList>
    </citation>
    <scope>NUCLEOTIDE SEQUENCE [LARGE SCALE GENOMIC DNA]</scope>
    <source>
        <strain evidence="1">ALCF2SS1-6</strain>
    </source>
</reference>
<dbReference type="AlphaFoldDB" id="A0A5C2S696"/>
<dbReference type="Proteomes" id="UP000313359">
    <property type="component" value="Unassembled WGS sequence"/>
</dbReference>
<evidence type="ECO:0008006" key="3">
    <source>
        <dbReference type="Google" id="ProtNLM"/>
    </source>
</evidence>
<sequence>MQKSRLPLSVYEVVIDCVWEPLPWMDRHELVHWTSTHDARSTNPIHDLFACALTCTAWYPRACQNIYHTVVFRCSLDVELFVRSIRENPSLANLVRELIVNLRRGEYIPFTHHTLSGALRNVRAIVLKFPDLHIWGYPPNHHILVTQYHLTELVFEIDPSNKNLLCYAFRVVWSLHDLRSLSLSFYGGAPVSTPSIVNCLRSLRRSWSCENLKVLSIKEVMNILPSCPFGIAVEQLAVYADDPLSTYPIDDTKPRALVEQMSFLYSLQELHIWTASGGEREWGSITITLPLLLRALPSPDTLNSLHVVVNNDITSYRVLFLQSVAKSHLGGILQQFNNMPVLCFELTETDDGGRSTAWWEHQLRMSGIHHTIPMQAKIESFKSTPAWREDMPHRSNQNLLQTVH</sequence>
<name>A0A5C2S696_9APHY</name>
<proteinExistence type="predicted"/>
<evidence type="ECO:0000313" key="2">
    <source>
        <dbReference type="Proteomes" id="UP000313359"/>
    </source>
</evidence>
<evidence type="ECO:0000313" key="1">
    <source>
        <dbReference type="EMBL" id="RPD58778.1"/>
    </source>
</evidence>
<organism evidence="1 2">
    <name type="scientific">Lentinus tigrinus ALCF2SS1-6</name>
    <dbReference type="NCBI Taxonomy" id="1328759"/>
    <lineage>
        <taxon>Eukaryota</taxon>
        <taxon>Fungi</taxon>
        <taxon>Dikarya</taxon>
        <taxon>Basidiomycota</taxon>
        <taxon>Agaricomycotina</taxon>
        <taxon>Agaricomycetes</taxon>
        <taxon>Polyporales</taxon>
        <taxon>Polyporaceae</taxon>
        <taxon>Lentinus</taxon>
    </lineage>
</organism>
<dbReference type="EMBL" id="ML122273">
    <property type="protein sequence ID" value="RPD58778.1"/>
    <property type="molecule type" value="Genomic_DNA"/>
</dbReference>